<dbReference type="PANTHER" id="PTHR23177:SF35">
    <property type="entry name" value="RHO GTPASE-ACTIVATING PROTEIN GACA"/>
    <property type="match status" value="1"/>
</dbReference>
<evidence type="ECO:0000256" key="1">
    <source>
        <dbReference type="ARBA" id="ARBA00022468"/>
    </source>
</evidence>
<dbReference type="PANTHER" id="PTHR23177">
    <property type="entry name" value="MKIAA1688 PROTEIN"/>
    <property type="match status" value="1"/>
</dbReference>
<dbReference type="InterPro" id="IPR000198">
    <property type="entry name" value="RhoGAP_dom"/>
</dbReference>
<feature type="region of interest" description="Disordered" evidence="2">
    <location>
        <begin position="359"/>
        <end position="387"/>
    </location>
</feature>
<dbReference type="Gene3D" id="1.10.555.10">
    <property type="entry name" value="Rho GTPase activation protein"/>
    <property type="match status" value="1"/>
</dbReference>
<feature type="compositionally biased region" description="Low complexity" evidence="2">
    <location>
        <begin position="366"/>
        <end position="376"/>
    </location>
</feature>
<dbReference type="PROSITE" id="PS50238">
    <property type="entry name" value="RHOGAP"/>
    <property type="match status" value="1"/>
</dbReference>
<dbReference type="InterPro" id="IPR000095">
    <property type="entry name" value="CRIB_dom"/>
</dbReference>
<dbReference type="AlphaFoldDB" id="A0A9D4UDW1"/>
<sequence length="536" mass="59943">MDDLLYFTLVTGEETIIGDMIFLSKAHMFANWEELLTNTLRCKEQLLKMDIGAPVNVRHITHVTFDRLQGFLGLPIEFELEVPRRVPSASASAFGVSAESMQCSFDAYGNSVPTILLLLQERLYEQGGLKTEGIFRINPDNSKEEQLREQINKGVVPHDIDTHCLAGLIKAWFRELPKGVLDSLSPERVLQCHTEDQCVELVKALPPAQSALFDWVVNLMADVVHEEASNKMNARNVAVVFAPNMTQMLDPLMALKHAVQVMNLLKTLILKTLRDRGRSVIPTSLGSRDEPLAGGKEKQCNEARLVQAVDIHPSKERTAVIDKSNSEGTFKSGEAHKVSTVKETQSLTKPLATTEIVEETGSANGSEWSSSTCSSRRGSRDEDEDALDDQCRHMRSYAHGDGIVTNTVEDKFGQSQPLAYWLRRKGHFSTTIRKHQHVLNDEGPHFTQSTDEHFVNRSGDESSLGNHKPFIDWLQCEQSPTITFQLLKEATTLEQDEKPKIKLPGADKPACNKDCHTRVAHPLSKRTHHVKIKGMV</sequence>
<dbReference type="Proteomes" id="UP000886520">
    <property type="component" value="Chromosome 18"/>
</dbReference>
<dbReference type="GO" id="GO:0007165">
    <property type="term" value="P:signal transduction"/>
    <property type="evidence" value="ECO:0007669"/>
    <property type="project" value="InterPro"/>
</dbReference>
<evidence type="ECO:0000313" key="5">
    <source>
        <dbReference type="EMBL" id="KAI5066065.1"/>
    </source>
</evidence>
<feature type="domain" description="CRIB" evidence="3">
    <location>
        <begin position="51"/>
        <end position="64"/>
    </location>
</feature>
<dbReference type="CDD" id="cd00159">
    <property type="entry name" value="RhoGAP"/>
    <property type="match status" value="1"/>
</dbReference>
<keyword evidence="1" id="KW-0343">GTPase activation</keyword>
<dbReference type="PROSITE" id="PS50108">
    <property type="entry name" value="CRIB"/>
    <property type="match status" value="1"/>
</dbReference>
<dbReference type="OrthoDB" id="185175at2759"/>
<feature type="domain" description="Rho-GAP" evidence="4">
    <location>
        <begin position="96"/>
        <end position="281"/>
    </location>
</feature>
<gene>
    <name evidence="5" type="ORF">GOP47_0018689</name>
</gene>
<organism evidence="5 6">
    <name type="scientific">Adiantum capillus-veneris</name>
    <name type="common">Maidenhair fern</name>
    <dbReference type="NCBI Taxonomy" id="13818"/>
    <lineage>
        <taxon>Eukaryota</taxon>
        <taxon>Viridiplantae</taxon>
        <taxon>Streptophyta</taxon>
        <taxon>Embryophyta</taxon>
        <taxon>Tracheophyta</taxon>
        <taxon>Polypodiopsida</taxon>
        <taxon>Polypodiidae</taxon>
        <taxon>Polypodiales</taxon>
        <taxon>Pteridineae</taxon>
        <taxon>Pteridaceae</taxon>
        <taxon>Vittarioideae</taxon>
        <taxon>Adiantum</taxon>
    </lineage>
</organism>
<evidence type="ECO:0000313" key="6">
    <source>
        <dbReference type="Proteomes" id="UP000886520"/>
    </source>
</evidence>
<dbReference type="Pfam" id="PF00786">
    <property type="entry name" value="PBD"/>
    <property type="match status" value="1"/>
</dbReference>
<name>A0A9D4UDW1_ADICA</name>
<comment type="caution">
    <text evidence="5">The sequence shown here is derived from an EMBL/GenBank/DDBJ whole genome shotgun (WGS) entry which is preliminary data.</text>
</comment>
<evidence type="ECO:0000259" key="3">
    <source>
        <dbReference type="PROSITE" id="PS50108"/>
    </source>
</evidence>
<evidence type="ECO:0000259" key="4">
    <source>
        <dbReference type="PROSITE" id="PS50238"/>
    </source>
</evidence>
<dbReference type="InterPro" id="IPR008936">
    <property type="entry name" value="Rho_GTPase_activation_prot"/>
</dbReference>
<dbReference type="Gene3D" id="3.90.810.10">
    <property type="entry name" value="CRIB domain"/>
    <property type="match status" value="1"/>
</dbReference>
<dbReference type="SUPFAM" id="SSF48350">
    <property type="entry name" value="GTPase activation domain, GAP"/>
    <property type="match status" value="1"/>
</dbReference>
<proteinExistence type="predicted"/>
<dbReference type="GO" id="GO:0005096">
    <property type="term" value="F:GTPase activator activity"/>
    <property type="evidence" value="ECO:0007669"/>
    <property type="project" value="UniProtKB-KW"/>
</dbReference>
<keyword evidence="6" id="KW-1185">Reference proteome</keyword>
<dbReference type="InterPro" id="IPR036936">
    <property type="entry name" value="CRIB_dom_sf"/>
</dbReference>
<dbReference type="InterPro" id="IPR044785">
    <property type="entry name" value="RopGAP1-5"/>
</dbReference>
<evidence type="ECO:0000256" key="2">
    <source>
        <dbReference type="SAM" id="MobiDB-lite"/>
    </source>
</evidence>
<reference evidence="5" key="1">
    <citation type="submission" date="2021-01" db="EMBL/GenBank/DDBJ databases">
        <title>Adiantum capillus-veneris genome.</title>
        <authorList>
            <person name="Fang Y."/>
            <person name="Liao Q."/>
        </authorList>
    </citation>
    <scope>NUCLEOTIDE SEQUENCE</scope>
    <source>
        <strain evidence="5">H3</strain>
        <tissue evidence="5">Leaf</tissue>
    </source>
</reference>
<dbReference type="EMBL" id="JABFUD020000018">
    <property type="protein sequence ID" value="KAI5066065.1"/>
    <property type="molecule type" value="Genomic_DNA"/>
</dbReference>
<protein>
    <submittedName>
        <fullName evidence="5">Uncharacterized protein</fullName>
    </submittedName>
</protein>
<dbReference type="Pfam" id="PF00620">
    <property type="entry name" value="RhoGAP"/>
    <property type="match status" value="1"/>
</dbReference>
<dbReference type="SMART" id="SM00285">
    <property type="entry name" value="PBD"/>
    <property type="match status" value="1"/>
</dbReference>
<accession>A0A9D4UDW1</accession>
<dbReference type="SMART" id="SM00324">
    <property type="entry name" value="RhoGAP"/>
    <property type="match status" value="1"/>
</dbReference>